<name>A0A5J4UJ72_9EUKA</name>
<gene>
    <name evidence="2" type="ORF">EZS28_033825</name>
</gene>
<reference evidence="2 3" key="1">
    <citation type="submission" date="2019-03" db="EMBL/GenBank/DDBJ databases">
        <title>Single cell metagenomics reveals metabolic interactions within the superorganism composed of flagellate Streblomastix strix and complex community of Bacteroidetes bacteria on its surface.</title>
        <authorList>
            <person name="Treitli S.C."/>
            <person name="Kolisko M."/>
            <person name="Husnik F."/>
            <person name="Keeling P."/>
            <person name="Hampl V."/>
        </authorList>
    </citation>
    <scope>NUCLEOTIDE SEQUENCE [LARGE SCALE GENOMIC DNA]</scope>
    <source>
        <strain evidence="2">ST1C</strain>
    </source>
</reference>
<dbReference type="Proteomes" id="UP000324800">
    <property type="component" value="Unassembled WGS sequence"/>
</dbReference>
<feature type="compositionally biased region" description="Basic and acidic residues" evidence="1">
    <location>
        <begin position="162"/>
        <end position="178"/>
    </location>
</feature>
<accession>A0A5J4UJ72</accession>
<dbReference type="AlphaFoldDB" id="A0A5J4UJ72"/>
<sequence length="234" mass="26381">MGLITESKVGNIVCLVLKCYSLYNGNEQNENIVSLVNRMKGVSEKKVNLTTNDYIKYCLTALNSASAIDFSLDESILDNNDIESLLTGDRNTKLLLDTFSPMDIEVKMEKQGILQILHGKGYDNLRCILDTTDPFVHRFVVTDDLLLHLAYGPKNRNGIILHENKSATKRNQSEKETDSSDSNDSDAESANNTNSGAEKIEEKRILIGRICHHVILLNYYLQIMKIKNKQKITI</sequence>
<comment type="caution">
    <text evidence="2">The sequence shown here is derived from an EMBL/GenBank/DDBJ whole genome shotgun (WGS) entry which is preliminary data.</text>
</comment>
<dbReference type="EMBL" id="SNRW01015191">
    <property type="protein sequence ID" value="KAA6370648.1"/>
    <property type="molecule type" value="Genomic_DNA"/>
</dbReference>
<dbReference type="OrthoDB" id="2157854at2759"/>
<feature type="region of interest" description="Disordered" evidence="1">
    <location>
        <begin position="161"/>
        <end position="195"/>
    </location>
</feature>
<protein>
    <submittedName>
        <fullName evidence="2">Uncharacterized protein</fullName>
    </submittedName>
</protein>
<evidence type="ECO:0000256" key="1">
    <source>
        <dbReference type="SAM" id="MobiDB-lite"/>
    </source>
</evidence>
<organism evidence="2 3">
    <name type="scientific">Streblomastix strix</name>
    <dbReference type="NCBI Taxonomy" id="222440"/>
    <lineage>
        <taxon>Eukaryota</taxon>
        <taxon>Metamonada</taxon>
        <taxon>Preaxostyla</taxon>
        <taxon>Oxymonadida</taxon>
        <taxon>Streblomastigidae</taxon>
        <taxon>Streblomastix</taxon>
    </lineage>
</organism>
<proteinExistence type="predicted"/>
<evidence type="ECO:0000313" key="3">
    <source>
        <dbReference type="Proteomes" id="UP000324800"/>
    </source>
</evidence>
<evidence type="ECO:0000313" key="2">
    <source>
        <dbReference type="EMBL" id="KAA6370648.1"/>
    </source>
</evidence>